<protein>
    <recommendedName>
        <fullName evidence="2">Thioredoxin domain-containing protein 17</fullName>
    </recommendedName>
</protein>
<dbReference type="GO" id="GO:0005829">
    <property type="term" value="C:cytosol"/>
    <property type="evidence" value="ECO:0007669"/>
    <property type="project" value="TreeGrafter"/>
</dbReference>
<sequence>MKEIIVNNDFQTLLQTIEDISKDKSKSILVLLTGSKDPNGQSWCPDCVRAEPVIHDVLSDKSDDTVLVTTYIDRDPWKKADNSFRTHSQLRAKCVPTLINWQTSNRLEEGQLLDKQLLEMLLEE</sequence>
<dbReference type="AlphaFoldDB" id="A0A7R9Q220"/>
<evidence type="ECO:0000256" key="1">
    <source>
        <dbReference type="ARBA" id="ARBA00008987"/>
    </source>
</evidence>
<dbReference type="Pfam" id="PF06110">
    <property type="entry name" value="TXD17-like_Trx"/>
    <property type="match status" value="1"/>
</dbReference>
<accession>A0A7R9Q220</accession>
<evidence type="ECO:0000256" key="2">
    <source>
        <dbReference type="ARBA" id="ARBA00016949"/>
    </source>
</evidence>
<dbReference type="InterPro" id="IPR036249">
    <property type="entry name" value="Thioredoxin-like_sf"/>
</dbReference>
<dbReference type="EMBL" id="OC860465">
    <property type="protein sequence ID" value="CAD7628605.1"/>
    <property type="molecule type" value="Genomic_DNA"/>
</dbReference>
<gene>
    <name evidence="4" type="ORF">OSB1V03_LOCUS9026</name>
</gene>
<evidence type="ECO:0000313" key="5">
    <source>
        <dbReference type="Proteomes" id="UP000759131"/>
    </source>
</evidence>
<dbReference type="PANTHER" id="PTHR12452">
    <property type="entry name" value="42-9-9 PROTEIN-RELATED"/>
    <property type="match status" value="1"/>
</dbReference>
<dbReference type="SUPFAM" id="SSF52833">
    <property type="entry name" value="Thioredoxin-like"/>
    <property type="match status" value="1"/>
</dbReference>
<organism evidence="4">
    <name type="scientific">Medioppia subpectinata</name>
    <dbReference type="NCBI Taxonomy" id="1979941"/>
    <lineage>
        <taxon>Eukaryota</taxon>
        <taxon>Metazoa</taxon>
        <taxon>Ecdysozoa</taxon>
        <taxon>Arthropoda</taxon>
        <taxon>Chelicerata</taxon>
        <taxon>Arachnida</taxon>
        <taxon>Acari</taxon>
        <taxon>Acariformes</taxon>
        <taxon>Sarcoptiformes</taxon>
        <taxon>Oribatida</taxon>
        <taxon>Brachypylina</taxon>
        <taxon>Oppioidea</taxon>
        <taxon>Oppiidae</taxon>
        <taxon>Medioppia</taxon>
    </lineage>
</organism>
<keyword evidence="5" id="KW-1185">Reference proteome</keyword>
<reference evidence="4" key="1">
    <citation type="submission" date="2020-11" db="EMBL/GenBank/DDBJ databases">
        <authorList>
            <person name="Tran Van P."/>
        </authorList>
    </citation>
    <scope>NUCLEOTIDE SEQUENCE</scope>
</reference>
<comment type="similarity">
    <text evidence="1">Belongs to the thioredoxin family.</text>
</comment>
<dbReference type="OrthoDB" id="78947at2759"/>
<dbReference type="Proteomes" id="UP000759131">
    <property type="component" value="Unassembled WGS sequence"/>
</dbReference>
<dbReference type="InterPro" id="IPR010357">
    <property type="entry name" value="TXNDC17_dom"/>
</dbReference>
<dbReference type="GO" id="GO:0047134">
    <property type="term" value="F:protein-disulfide reductase [NAD(P)H] activity"/>
    <property type="evidence" value="ECO:0007669"/>
    <property type="project" value="InterPro"/>
</dbReference>
<dbReference type="Gene3D" id="3.40.30.10">
    <property type="entry name" value="Glutaredoxin"/>
    <property type="match status" value="1"/>
</dbReference>
<dbReference type="InterPro" id="IPR045108">
    <property type="entry name" value="TXNDC17-like"/>
</dbReference>
<evidence type="ECO:0000259" key="3">
    <source>
        <dbReference type="Pfam" id="PF06110"/>
    </source>
</evidence>
<feature type="domain" description="Thioredoxin" evidence="3">
    <location>
        <begin position="11"/>
        <end position="124"/>
    </location>
</feature>
<dbReference type="EMBL" id="CAJPIZ010005890">
    <property type="protein sequence ID" value="CAG2109035.1"/>
    <property type="molecule type" value="Genomic_DNA"/>
</dbReference>
<evidence type="ECO:0000313" key="4">
    <source>
        <dbReference type="EMBL" id="CAD7628605.1"/>
    </source>
</evidence>
<dbReference type="PANTHER" id="PTHR12452:SF0">
    <property type="entry name" value="THIOREDOXIN DOMAIN-CONTAINING PROTEIN 17"/>
    <property type="match status" value="1"/>
</dbReference>
<name>A0A7R9Q220_9ACAR</name>
<proteinExistence type="inferred from homology"/>